<name>A0A098VNA3_9MICR</name>
<dbReference type="VEuPathDB" id="MicrosporidiaDB:DI09_67p210"/>
<evidence type="ECO:0000313" key="2">
    <source>
        <dbReference type="Proteomes" id="UP000029725"/>
    </source>
</evidence>
<evidence type="ECO:0000313" key="1">
    <source>
        <dbReference type="EMBL" id="KGG50533.1"/>
    </source>
</evidence>
<comment type="caution">
    <text evidence="1">The sequence shown here is derived from an EMBL/GenBank/DDBJ whole genome shotgun (WGS) entry which is preliminary data.</text>
</comment>
<keyword evidence="2" id="KW-1185">Reference proteome</keyword>
<accession>A0A098VNA3</accession>
<dbReference type="Proteomes" id="UP000029725">
    <property type="component" value="Unassembled WGS sequence"/>
</dbReference>
<gene>
    <name evidence="1" type="ORF">DI09_67p210</name>
</gene>
<dbReference type="RefSeq" id="XP_013236960.1">
    <property type="nucleotide sequence ID" value="XM_013381506.1"/>
</dbReference>
<dbReference type="GeneID" id="25260591"/>
<dbReference type="EMBL" id="JMKJ01000576">
    <property type="protein sequence ID" value="KGG50533.1"/>
    <property type="molecule type" value="Genomic_DNA"/>
</dbReference>
<organism evidence="1 2">
    <name type="scientific">Mitosporidium daphniae</name>
    <dbReference type="NCBI Taxonomy" id="1485682"/>
    <lineage>
        <taxon>Eukaryota</taxon>
        <taxon>Fungi</taxon>
        <taxon>Fungi incertae sedis</taxon>
        <taxon>Microsporidia</taxon>
        <taxon>Mitosporidium</taxon>
    </lineage>
</organism>
<dbReference type="HOGENOM" id="CLU_953424_0_0_1"/>
<proteinExistence type="predicted"/>
<reference evidence="1 2" key="1">
    <citation type="submission" date="2014-04" db="EMBL/GenBank/DDBJ databases">
        <title>A new species of microsporidia sheds light on the evolution of extreme parasitism.</title>
        <authorList>
            <person name="Haag K.L."/>
            <person name="James T.Y."/>
            <person name="Larsson R."/>
            <person name="Schaer T.M."/>
            <person name="Refardt D."/>
            <person name="Pombert J.-F."/>
            <person name="Ebert D."/>
        </authorList>
    </citation>
    <scope>NUCLEOTIDE SEQUENCE [LARGE SCALE GENOMIC DNA]</scope>
    <source>
        <strain evidence="1 2">UGP3</strain>
        <tissue evidence="1">Spores</tissue>
    </source>
</reference>
<dbReference type="AlphaFoldDB" id="A0A098VNA3"/>
<protein>
    <submittedName>
        <fullName evidence="1">Histone chaperone Asf1</fullName>
    </submittedName>
</protein>
<sequence>MQSVDWTKLSPLSDDEIAIHLAKIDAKITSSSEPLSLIAQVPFAELFSELLSGRSSSATRAIHSLLFSIFSLIDTEAFITDHKTFNSGDFLPYLLSEDNKFLTYAYLSTYAFKWVTFRLQDVSVLLRYLEVSLELSSAKYSIFVTGQLQFSALLSNAIVLANEDILLSLNIIELCTQSSAVIAFAPLLGLEITKTLANDFIEFLLDYHGRQLAVQIACLNAMILVLKSTYPLNDTICIRMLKAVFPRCSHPDLEDAAYKVIALLLSNPVALKVFYGMSKSRHQLAKATGLPS</sequence>